<accession>A0ABW5V0J8</accession>
<name>A0ABW5V0J8_9MICO</name>
<sequence>MVAPLRVVVSDPIIAPFRAHLEATQSPHDWVYATSGDPDELAGACADADVLVLSKLAAPADLRDTPLRLAHVTGAGIDRVDLDLLPAGIPVCNTGHHGRSIAEHVIMQLLMLRRRALAADAQLRAGEWRTVASAPGTPYHRLAIGDTIGVIGTGEIGCEVAALGAGLGMRAIGLRRDGASGVPAGSAFERVYGFDALTEFLGECDVVVVCAPLTDATRGMIDRSALHSMRPNAHLINVARAGVLDEDAVAQALADGTIAGAALDVWWGGNDGLRAPESVARFASLPNTVLSPHHSGHAEQVFIARARDIAHNIDLLAEGSPLERQVR</sequence>
<evidence type="ECO:0000256" key="3">
    <source>
        <dbReference type="ARBA" id="ARBA00023027"/>
    </source>
</evidence>
<keyword evidence="8" id="KW-1185">Reference proteome</keyword>
<dbReference type="RefSeq" id="WP_019618739.1">
    <property type="nucleotide sequence ID" value="NZ_JBHUNE010000009.1"/>
</dbReference>
<feature type="domain" description="D-isomer specific 2-hydroxyacid dehydrogenase catalytic" evidence="5">
    <location>
        <begin position="7"/>
        <end position="326"/>
    </location>
</feature>
<dbReference type="Gene3D" id="3.40.50.720">
    <property type="entry name" value="NAD(P)-binding Rossmann-like Domain"/>
    <property type="match status" value="2"/>
</dbReference>
<comment type="similarity">
    <text evidence="1 4">Belongs to the D-isomer specific 2-hydroxyacid dehydrogenase family.</text>
</comment>
<dbReference type="InterPro" id="IPR036291">
    <property type="entry name" value="NAD(P)-bd_dom_sf"/>
</dbReference>
<dbReference type="PANTHER" id="PTHR10996">
    <property type="entry name" value="2-HYDROXYACID DEHYDROGENASE-RELATED"/>
    <property type="match status" value="1"/>
</dbReference>
<feature type="domain" description="D-isomer specific 2-hydroxyacid dehydrogenase NAD-binding" evidence="6">
    <location>
        <begin position="106"/>
        <end position="294"/>
    </location>
</feature>
<keyword evidence="2 4" id="KW-0560">Oxidoreductase</keyword>
<dbReference type="InterPro" id="IPR006139">
    <property type="entry name" value="D-isomer_2_OHA_DH_cat_dom"/>
</dbReference>
<evidence type="ECO:0000313" key="7">
    <source>
        <dbReference type="EMBL" id="MFD2759225.1"/>
    </source>
</evidence>
<evidence type="ECO:0000259" key="5">
    <source>
        <dbReference type="Pfam" id="PF00389"/>
    </source>
</evidence>
<dbReference type="Pfam" id="PF00389">
    <property type="entry name" value="2-Hacid_dh"/>
    <property type="match status" value="1"/>
</dbReference>
<comment type="caution">
    <text evidence="7">The sequence shown here is derived from an EMBL/GenBank/DDBJ whole genome shotgun (WGS) entry which is preliminary data.</text>
</comment>
<dbReference type="Pfam" id="PF02826">
    <property type="entry name" value="2-Hacid_dh_C"/>
    <property type="match status" value="1"/>
</dbReference>
<reference evidence="8" key="1">
    <citation type="journal article" date="2019" name="Int. J. Syst. Evol. Microbiol.">
        <title>The Global Catalogue of Microorganisms (GCM) 10K type strain sequencing project: providing services to taxonomists for standard genome sequencing and annotation.</title>
        <authorList>
            <consortium name="The Broad Institute Genomics Platform"/>
            <consortium name="The Broad Institute Genome Sequencing Center for Infectious Disease"/>
            <person name="Wu L."/>
            <person name="Ma J."/>
        </authorList>
    </citation>
    <scope>NUCLEOTIDE SEQUENCE [LARGE SCALE GENOMIC DNA]</scope>
    <source>
        <strain evidence="8">TISTR 1514</strain>
    </source>
</reference>
<protein>
    <submittedName>
        <fullName evidence="7">2-hydroxyacid dehydrogenase</fullName>
    </submittedName>
</protein>
<evidence type="ECO:0000256" key="4">
    <source>
        <dbReference type="RuleBase" id="RU003719"/>
    </source>
</evidence>
<evidence type="ECO:0000313" key="8">
    <source>
        <dbReference type="Proteomes" id="UP001597492"/>
    </source>
</evidence>
<dbReference type="InterPro" id="IPR006140">
    <property type="entry name" value="D-isomer_DH_NAD-bd"/>
</dbReference>
<dbReference type="SUPFAM" id="SSF52283">
    <property type="entry name" value="Formate/glycerate dehydrogenase catalytic domain-like"/>
    <property type="match status" value="1"/>
</dbReference>
<dbReference type="EMBL" id="JBHUNE010000009">
    <property type="protein sequence ID" value="MFD2759225.1"/>
    <property type="molecule type" value="Genomic_DNA"/>
</dbReference>
<proteinExistence type="inferred from homology"/>
<dbReference type="Proteomes" id="UP001597492">
    <property type="component" value="Unassembled WGS sequence"/>
</dbReference>
<dbReference type="CDD" id="cd12165">
    <property type="entry name" value="2-Hacid_dh_6"/>
    <property type="match status" value="1"/>
</dbReference>
<dbReference type="PANTHER" id="PTHR10996:SF178">
    <property type="entry name" value="2-HYDROXYACID DEHYDROGENASE YGL185C-RELATED"/>
    <property type="match status" value="1"/>
</dbReference>
<evidence type="ECO:0000256" key="1">
    <source>
        <dbReference type="ARBA" id="ARBA00005854"/>
    </source>
</evidence>
<organism evidence="7 8">
    <name type="scientific">Gulosibacter faecalis</name>
    <dbReference type="NCBI Taxonomy" id="272240"/>
    <lineage>
        <taxon>Bacteria</taxon>
        <taxon>Bacillati</taxon>
        <taxon>Actinomycetota</taxon>
        <taxon>Actinomycetes</taxon>
        <taxon>Micrococcales</taxon>
        <taxon>Microbacteriaceae</taxon>
        <taxon>Gulosibacter</taxon>
    </lineage>
</organism>
<evidence type="ECO:0000256" key="2">
    <source>
        <dbReference type="ARBA" id="ARBA00023002"/>
    </source>
</evidence>
<evidence type="ECO:0000259" key="6">
    <source>
        <dbReference type="Pfam" id="PF02826"/>
    </source>
</evidence>
<keyword evidence="3" id="KW-0520">NAD</keyword>
<dbReference type="SUPFAM" id="SSF51735">
    <property type="entry name" value="NAD(P)-binding Rossmann-fold domains"/>
    <property type="match status" value="1"/>
</dbReference>
<dbReference type="InterPro" id="IPR050223">
    <property type="entry name" value="D-isomer_2-hydroxyacid_DH"/>
</dbReference>
<gene>
    <name evidence="7" type="ORF">ACFSW7_12645</name>
</gene>